<keyword evidence="1" id="KW-1133">Transmembrane helix</keyword>
<proteinExistence type="predicted"/>
<dbReference type="Proteomes" id="UP001204953">
    <property type="component" value="Unassembled WGS sequence"/>
</dbReference>
<evidence type="ECO:0000313" key="3">
    <source>
        <dbReference type="Proteomes" id="UP001204953"/>
    </source>
</evidence>
<organism evidence="2 3">
    <name type="scientific">Limnofasciculus baicalensis BBK-W-15</name>
    <dbReference type="NCBI Taxonomy" id="2699891"/>
    <lineage>
        <taxon>Bacteria</taxon>
        <taxon>Bacillati</taxon>
        <taxon>Cyanobacteriota</taxon>
        <taxon>Cyanophyceae</taxon>
        <taxon>Coleofasciculales</taxon>
        <taxon>Coleofasciculaceae</taxon>
        <taxon>Limnofasciculus</taxon>
        <taxon>Limnofasciculus baicalensis</taxon>
    </lineage>
</organism>
<feature type="transmembrane region" description="Helical" evidence="1">
    <location>
        <begin position="41"/>
        <end position="66"/>
    </location>
</feature>
<protein>
    <submittedName>
        <fullName evidence="2">YggT family protein</fullName>
    </submittedName>
</protein>
<accession>A0AAE3KPN5</accession>
<name>A0AAE3KPN5_9CYAN</name>
<dbReference type="RefSeq" id="WP_254014463.1">
    <property type="nucleotide sequence ID" value="NZ_JAMZMM010000386.1"/>
</dbReference>
<sequence>MKNNQNNETNFERQQELQHDEEAFRLHQEEKRLGTAKRSTTFVWIVNSIFWLSGMLEILLGMRFVLRLFGANSQNEFAQLINHLSEPFMAPFSTLFISPTSGSGANIFDFNIAIAIVAYSLLSYLVVSLVRFIFYHQAFEK</sequence>
<keyword evidence="3" id="KW-1185">Reference proteome</keyword>
<feature type="transmembrane region" description="Helical" evidence="1">
    <location>
        <begin position="112"/>
        <end position="134"/>
    </location>
</feature>
<dbReference type="EMBL" id="JAMZMM010000386">
    <property type="protein sequence ID" value="MCP2731730.1"/>
    <property type="molecule type" value="Genomic_DNA"/>
</dbReference>
<keyword evidence="1" id="KW-0472">Membrane</keyword>
<keyword evidence="1" id="KW-0812">Transmembrane</keyword>
<gene>
    <name evidence="2" type="ORF">NJ959_25190</name>
</gene>
<dbReference type="AlphaFoldDB" id="A0AAE3KPN5"/>
<dbReference type="InterPro" id="IPR003425">
    <property type="entry name" value="CCB3/YggT"/>
</dbReference>
<reference evidence="2" key="1">
    <citation type="submission" date="2022-06" db="EMBL/GenBank/DDBJ databases">
        <title>New cyanobacteria of genus Symplocastrum in benthos of Lake Baikal.</title>
        <authorList>
            <person name="Sorokovikova E."/>
            <person name="Tikhonova I."/>
            <person name="Krasnopeev A."/>
            <person name="Evseev P."/>
            <person name="Gladkikh A."/>
            <person name="Belykh O."/>
        </authorList>
    </citation>
    <scope>NUCLEOTIDE SEQUENCE</scope>
    <source>
        <strain evidence="2">BBK-W-15</strain>
    </source>
</reference>
<evidence type="ECO:0000256" key="1">
    <source>
        <dbReference type="SAM" id="Phobius"/>
    </source>
</evidence>
<dbReference type="Pfam" id="PF02325">
    <property type="entry name" value="CCB3_YggT"/>
    <property type="match status" value="1"/>
</dbReference>
<evidence type="ECO:0000313" key="2">
    <source>
        <dbReference type="EMBL" id="MCP2731730.1"/>
    </source>
</evidence>
<comment type="caution">
    <text evidence="2">The sequence shown here is derived from an EMBL/GenBank/DDBJ whole genome shotgun (WGS) entry which is preliminary data.</text>
</comment>
<dbReference type="GO" id="GO:0016020">
    <property type="term" value="C:membrane"/>
    <property type="evidence" value="ECO:0007669"/>
    <property type="project" value="InterPro"/>
</dbReference>